<dbReference type="Proteomes" id="UP000054107">
    <property type="component" value="Unassembled WGS sequence"/>
</dbReference>
<dbReference type="AlphaFoldDB" id="A0A0B7NI10"/>
<feature type="compositionally biased region" description="Polar residues" evidence="1">
    <location>
        <begin position="1"/>
        <end position="22"/>
    </location>
</feature>
<protein>
    <submittedName>
        <fullName evidence="2">Uncharacterized protein</fullName>
    </submittedName>
</protein>
<name>A0A0B7NI10_9FUNG</name>
<sequence length="175" mass="19550">TDMYSPPTSSFHWESSSNNIGRLSSPPTHATPSSPEESSSRTGATLERIDQHHADRYRESQLVDTASQPMQWSVISTRNTDTGNLHRCIIRSRMGNHLQQSGNEGNVEHTRAPTTYQLQRTFSDMEVSTATFRTGPNSSHLLRQCLGDSICTEFRRLTVTSPSGISRAYLEILPN</sequence>
<reference evidence="2 3" key="1">
    <citation type="submission" date="2014-09" db="EMBL/GenBank/DDBJ databases">
        <authorList>
            <person name="Ellenberger Sabrina"/>
        </authorList>
    </citation>
    <scope>NUCLEOTIDE SEQUENCE [LARGE SCALE GENOMIC DNA]</scope>
    <source>
        <strain evidence="2 3">CBS 412.66</strain>
    </source>
</reference>
<keyword evidence="3" id="KW-1185">Reference proteome</keyword>
<dbReference type="EMBL" id="LN731382">
    <property type="protein sequence ID" value="CEP14561.1"/>
    <property type="molecule type" value="Genomic_DNA"/>
</dbReference>
<feature type="region of interest" description="Disordered" evidence="1">
    <location>
        <begin position="1"/>
        <end position="44"/>
    </location>
</feature>
<accession>A0A0B7NI10</accession>
<feature type="compositionally biased region" description="Low complexity" evidence="1">
    <location>
        <begin position="24"/>
        <end position="37"/>
    </location>
</feature>
<organism evidence="2 3">
    <name type="scientific">Parasitella parasitica</name>
    <dbReference type="NCBI Taxonomy" id="35722"/>
    <lineage>
        <taxon>Eukaryota</taxon>
        <taxon>Fungi</taxon>
        <taxon>Fungi incertae sedis</taxon>
        <taxon>Mucoromycota</taxon>
        <taxon>Mucoromycotina</taxon>
        <taxon>Mucoromycetes</taxon>
        <taxon>Mucorales</taxon>
        <taxon>Mucorineae</taxon>
        <taxon>Mucoraceae</taxon>
        <taxon>Parasitella</taxon>
    </lineage>
</organism>
<gene>
    <name evidence="2" type="primary">PARPA_08746.1 scaffold 34041</name>
</gene>
<evidence type="ECO:0000313" key="2">
    <source>
        <dbReference type="EMBL" id="CEP14561.1"/>
    </source>
</evidence>
<evidence type="ECO:0000256" key="1">
    <source>
        <dbReference type="SAM" id="MobiDB-lite"/>
    </source>
</evidence>
<feature type="non-terminal residue" evidence="2">
    <location>
        <position position="1"/>
    </location>
</feature>
<feature type="non-terminal residue" evidence="2">
    <location>
        <position position="175"/>
    </location>
</feature>
<evidence type="ECO:0000313" key="3">
    <source>
        <dbReference type="Proteomes" id="UP000054107"/>
    </source>
</evidence>
<proteinExistence type="predicted"/>